<sequence length="38" mass="3956">MSVEDLCAALADDGDPSFDTILTVARALGVTVSFEVAR</sequence>
<name>A0A1R4GB62_BREDI</name>
<organism evidence="1 2">
    <name type="scientific">Brevundimonas diminuta 3F5N</name>
    <dbReference type="NCBI Taxonomy" id="1255603"/>
    <lineage>
        <taxon>Bacteria</taxon>
        <taxon>Pseudomonadati</taxon>
        <taxon>Pseudomonadota</taxon>
        <taxon>Alphaproteobacteria</taxon>
        <taxon>Caulobacterales</taxon>
        <taxon>Caulobacteraceae</taxon>
        <taxon>Brevundimonas</taxon>
    </lineage>
</organism>
<evidence type="ECO:0008006" key="3">
    <source>
        <dbReference type="Google" id="ProtNLM"/>
    </source>
</evidence>
<protein>
    <recommendedName>
        <fullName evidence="3">HTH cro/C1-type domain-containing protein</fullName>
    </recommendedName>
</protein>
<reference evidence="1 2" key="1">
    <citation type="submission" date="2017-02" db="EMBL/GenBank/DDBJ databases">
        <authorList>
            <person name="Peterson S.W."/>
        </authorList>
    </citation>
    <scope>NUCLEOTIDE SEQUENCE [LARGE SCALE GENOMIC DNA]</scope>
    <source>
        <strain evidence="1 2">3F5N</strain>
    </source>
</reference>
<proteinExistence type="predicted"/>
<evidence type="ECO:0000313" key="2">
    <source>
        <dbReference type="Proteomes" id="UP000195766"/>
    </source>
</evidence>
<evidence type="ECO:0000313" key="1">
    <source>
        <dbReference type="EMBL" id="SJM65303.1"/>
    </source>
</evidence>
<dbReference type="Proteomes" id="UP000195766">
    <property type="component" value="Unassembled WGS sequence"/>
</dbReference>
<gene>
    <name evidence="1" type="ORF">FM111_11185</name>
</gene>
<accession>A0A1R4GB62</accession>
<dbReference type="EMBL" id="FUIE01000057">
    <property type="protein sequence ID" value="SJM65303.1"/>
    <property type="molecule type" value="Genomic_DNA"/>
</dbReference>
<dbReference type="AlphaFoldDB" id="A0A1R4GB62"/>